<protein>
    <submittedName>
        <fullName evidence="9">Wzz/FepE/Etk N-terminal domain-containing protein</fullName>
    </submittedName>
</protein>
<evidence type="ECO:0000313" key="9">
    <source>
        <dbReference type="EMBL" id="MCO5975795.1"/>
    </source>
</evidence>
<keyword evidence="2" id="KW-1003">Cell membrane</keyword>
<dbReference type="InterPro" id="IPR050445">
    <property type="entry name" value="Bact_polysacc_biosynth/exp"/>
</dbReference>
<name>A0ABT1BHU7_9BURK</name>
<sequence length="370" mass="40566">MNTNTTTAPYAEDDDEGLDLRALMQPLLQRWKQLVAVALVAGGIGYAASYLVKPTFTSTTTFLPPQQQQSTAASALASLGALAGLAGGSAVKSPAEQYVALMQSVTVADRMIDRFKLMEVYEAKFRQDARKKLTASSQITVGKKDGLINVAVDDHDPRRAADMANQYVEELRYMTGHLAVSEAQQRRVFFEKQMQDTKSRLVAAQLALQDSGFSLGALKTEPKAAADDYARLRAELSAAEVKSQALRNSLADGAPEVRQQNAVVGALRSKLSELERNEAPESKGADYVTKYREFKYQETLFDLMAKQYEMARVDESREGALIQVVDVAKPAEQKSKPSRRLFAMGAALIALIIAASRLILLRRHETQTAT</sequence>
<proteinExistence type="predicted"/>
<dbReference type="PANTHER" id="PTHR32309">
    <property type="entry name" value="TYROSINE-PROTEIN KINASE"/>
    <property type="match status" value="1"/>
</dbReference>
<dbReference type="Pfam" id="PF02706">
    <property type="entry name" value="Wzz"/>
    <property type="match status" value="1"/>
</dbReference>
<feature type="transmembrane region" description="Helical" evidence="7">
    <location>
        <begin position="341"/>
        <end position="360"/>
    </location>
</feature>
<evidence type="ECO:0000256" key="4">
    <source>
        <dbReference type="ARBA" id="ARBA00022989"/>
    </source>
</evidence>
<evidence type="ECO:0000256" key="6">
    <source>
        <dbReference type="SAM" id="Coils"/>
    </source>
</evidence>
<comment type="subcellular location">
    <subcellularLocation>
        <location evidence="1">Cell membrane</location>
        <topology evidence="1">Multi-pass membrane protein</topology>
    </subcellularLocation>
</comment>
<dbReference type="RefSeq" id="WP_252768230.1">
    <property type="nucleotide sequence ID" value="NZ_JAMXMC010000002.1"/>
</dbReference>
<organism evidence="9 10">
    <name type="scientific">Ideonella oryzae</name>
    <dbReference type="NCBI Taxonomy" id="2937441"/>
    <lineage>
        <taxon>Bacteria</taxon>
        <taxon>Pseudomonadati</taxon>
        <taxon>Pseudomonadota</taxon>
        <taxon>Betaproteobacteria</taxon>
        <taxon>Burkholderiales</taxon>
        <taxon>Sphaerotilaceae</taxon>
        <taxon>Ideonella</taxon>
    </lineage>
</organism>
<accession>A0ABT1BHU7</accession>
<dbReference type="InterPro" id="IPR003856">
    <property type="entry name" value="LPS_length_determ_N"/>
</dbReference>
<keyword evidence="10" id="KW-1185">Reference proteome</keyword>
<dbReference type="PANTHER" id="PTHR32309:SF13">
    <property type="entry name" value="FERRIC ENTEROBACTIN TRANSPORT PROTEIN FEPE"/>
    <property type="match status" value="1"/>
</dbReference>
<feature type="domain" description="Polysaccharide chain length determinant N-terminal" evidence="8">
    <location>
        <begin position="17"/>
        <end position="113"/>
    </location>
</feature>
<keyword evidence="4 7" id="KW-1133">Transmembrane helix</keyword>
<dbReference type="Proteomes" id="UP001204851">
    <property type="component" value="Unassembled WGS sequence"/>
</dbReference>
<evidence type="ECO:0000256" key="3">
    <source>
        <dbReference type="ARBA" id="ARBA00022692"/>
    </source>
</evidence>
<feature type="transmembrane region" description="Helical" evidence="7">
    <location>
        <begin position="34"/>
        <end position="52"/>
    </location>
</feature>
<evidence type="ECO:0000256" key="2">
    <source>
        <dbReference type="ARBA" id="ARBA00022475"/>
    </source>
</evidence>
<evidence type="ECO:0000313" key="10">
    <source>
        <dbReference type="Proteomes" id="UP001204851"/>
    </source>
</evidence>
<reference evidence="9 10" key="1">
    <citation type="submission" date="2022-06" db="EMBL/GenBank/DDBJ databases">
        <title>Ideonella sp. NS12-5 Genome sequencing and assembly.</title>
        <authorList>
            <person name="Jung Y."/>
        </authorList>
    </citation>
    <scope>NUCLEOTIDE SEQUENCE [LARGE SCALE GENOMIC DNA]</scope>
    <source>
        <strain evidence="9 10">NS12-5</strain>
    </source>
</reference>
<gene>
    <name evidence="9" type="ORF">M0L44_03525</name>
</gene>
<keyword evidence="6" id="KW-0175">Coiled coil</keyword>
<evidence type="ECO:0000256" key="5">
    <source>
        <dbReference type="ARBA" id="ARBA00023136"/>
    </source>
</evidence>
<evidence type="ECO:0000256" key="7">
    <source>
        <dbReference type="SAM" id="Phobius"/>
    </source>
</evidence>
<keyword evidence="3 7" id="KW-0812">Transmembrane</keyword>
<evidence type="ECO:0000259" key="8">
    <source>
        <dbReference type="Pfam" id="PF02706"/>
    </source>
</evidence>
<evidence type="ECO:0000256" key="1">
    <source>
        <dbReference type="ARBA" id="ARBA00004651"/>
    </source>
</evidence>
<feature type="coiled-coil region" evidence="6">
    <location>
        <begin position="229"/>
        <end position="277"/>
    </location>
</feature>
<keyword evidence="5 7" id="KW-0472">Membrane</keyword>
<comment type="caution">
    <text evidence="9">The sequence shown here is derived from an EMBL/GenBank/DDBJ whole genome shotgun (WGS) entry which is preliminary data.</text>
</comment>
<dbReference type="EMBL" id="JAMXMC010000002">
    <property type="protein sequence ID" value="MCO5975795.1"/>
    <property type="molecule type" value="Genomic_DNA"/>
</dbReference>